<keyword evidence="1" id="KW-0812">Transmembrane</keyword>
<evidence type="ECO:0000256" key="2">
    <source>
        <dbReference type="SAM" id="SignalP"/>
    </source>
</evidence>
<dbReference type="Gene3D" id="3.40.50.300">
    <property type="entry name" value="P-loop containing nucleotide triphosphate hydrolases"/>
    <property type="match status" value="1"/>
</dbReference>
<comment type="caution">
    <text evidence="3">The sequence shown here is derived from an EMBL/GenBank/DDBJ whole genome shotgun (WGS) entry which is preliminary data.</text>
</comment>
<dbReference type="InterPro" id="IPR040632">
    <property type="entry name" value="Sulfotransfer_4"/>
</dbReference>
<protein>
    <submittedName>
        <fullName evidence="3">Sulfotransferase family</fullName>
    </submittedName>
</protein>
<dbReference type="SUPFAM" id="SSF52540">
    <property type="entry name" value="P-loop containing nucleoside triphosphate hydrolases"/>
    <property type="match status" value="1"/>
</dbReference>
<dbReference type="PANTHER" id="PTHR36978:SF4">
    <property type="entry name" value="P-LOOP CONTAINING NUCLEOSIDE TRIPHOSPHATE HYDROLASE PROTEIN"/>
    <property type="match status" value="1"/>
</dbReference>
<evidence type="ECO:0000313" key="4">
    <source>
        <dbReference type="Proteomes" id="UP000728185"/>
    </source>
</evidence>
<dbReference type="Proteomes" id="UP000728185">
    <property type="component" value="Unassembled WGS sequence"/>
</dbReference>
<gene>
    <name evidence="3" type="ORF">FBUS_00272</name>
</gene>
<feature type="transmembrane region" description="Helical" evidence="1">
    <location>
        <begin position="318"/>
        <end position="339"/>
    </location>
</feature>
<sequence length="349" mass="39579">MSLIVTFIVVLVRLGQIVAGSNSSAEDGLPFDSSKLILGLFLKAAYFCGLAPSFRPNSVSSANDSISGEDLPSLEVIGAGLMRTGTTSLKCALELLYQGACYHMSEVTFRLKQPHIQLWTRALERKRTSRAHLGSVLKPGPLFKELCRFVYRDFCSAVDYPSCIFYQELMTIYPKAKVILTVKDPYEWVQSCRETTLSPSLIGRLSWGDRLYYWIRGIKGLPELHNQMFSQTLGDNFDEMTDAELMRAYKLWNDQVIATVPQDRLLIFNVQQGWEPLCKFLGKPRPAKTTTFPHLNKRADMAKVVTGFSQMGRWIDRLFILFSFGLLCTFTILTVSQVYGPPFGYRREE</sequence>
<evidence type="ECO:0000256" key="1">
    <source>
        <dbReference type="SAM" id="Phobius"/>
    </source>
</evidence>
<name>A0A8E0RV65_9TREM</name>
<reference evidence="3" key="1">
    <citation type="submission" date="2019-05" db="EMBL/GenBank/DDBJ databases">
        <title>Annotation for the trematode Fasciolopsis buski.</title>
        <authorList>
            <person name="Choi Y.-J."/>
        </authorList>
    </citation>
    <scope>NUCLEOTIDE SEQUENCE</scope>
    <source>
        <strain evidence="3">HT</strain>
        <tissue evidence="3">Whole worm</tissue>
    </source>
</reference>
<dbReference type="PANTHER" id="PTHR36978">
    <property type="entry name" value="P-LOOP CONTAINING NUCLEOTIDE TRIPHOSPHATE HYDROLASE"/>
    <property type="match status" value="1"/>
</dbReference>
<feature type="signal peptide" evidence="2">
    <location>
        <begin position="1"/>
        <end position="19"/>
    </location>
</feature>
<keyword evidence="1" id="KW-1133">Transmembrane helix</keyword>
<organism evidence="3 4">
    <name type="scientific">Fasciolopsis buskii</name>
    <dbReference type="NCBI Taxonomy" id="27845"/>
    <lineage>
        <taxon>Eukaryota</taxon>
        <taxon>Metazoa</taxon>
        <taxon>Spiralia</taxon>
        <taxon>Lophotrochozoa</taxon>
        <taxon>Platyhelminthes</taxon>
        <taxon>Trematoda</taxon>
        <taxon>Digenea</taxon>
        <taxon>Plagiorchiida</taxon>
        <taxon>Echinostomata</taxon>
        <taxon>Echinostomatoidea</taxon>
        <taxon>Fasciolidae</taxon>
        <taxon>Fasciolopsis</taxon>
    </lineage>
</organism>
<accession>A0A8E0RV65</accession>
<keyword evidence="2" id="KW-0732">Signal</keyword>
<keyword evidence="1" id="KW-0472">Membrane</keyword>
<feature type="chain" id="PRO_5034316346" evidence="2">
    <location>
        <begin position="20"/>
        <end position="349"/>
    </location>
</feature>
<dbReference type="InterPro" id="IPR027417">
    <property type="entry name" value="P-loop_NTPase"/>
</dbReference>
<keyword evidence="4" id="KW-1185">Reference proteome</keyword>
<evidence type="ECO:0000313" key="3">
    <source>
        <dbReference type="EMBL" id="KAA0193681.1"/>
    </source>
</evidence>
<proteinExistence type="predicted"/>
<dbReference type="AlphaFoldDB" id="A0A8E0RV65"/>
<dbReference type="OrthoDB" id="272681at2759"/>
<dbReference type="Pfam" id="PF17784">
    <property type="entry name" value="Sulfotransfer_4"/>
    <property type="match status" value="1"/>
</dbReference>
<dbReference type="EMBL" id="LUCM01004876">
    <property type="protein sequence ID" value="KAA0193681.1"/>
    <property type="molecule type" value="Genomic_DNA"/>
</dbReference>